<evidence type="ECO:0000256" key="2">
    <source>
        <dbReference type="SAM" id="SignalP"/>
    </source>
</evidence>
<keyword evidence="4" id="KW-1185">Reference proteome</keyword>
<evidence type="ECO:0000313" key="4">
    <source>
        <dbReference type="Proteomes" id="UP001397290"/>
    </source>
</evidence>
<evidence type="ECO:0000313" key="3">
    <source>
        <dbReference type="EMBL" id="KAK8148991.1"/>
    </source>
</evidence>
<dbReference type="Proteomes" id="UP001397290">
    <property type="component" value="Unassembled WGS sequence"/>
</dbReference>
<dbReference type="AlphaFoldDB" id="A0AAW0S5R6"/>
<comment type="caution">
    <text evidence="3">The sequence shown here is derived from an EMBL/GenBank/DDBJ whole genome shotgun (WGS) entry which is preliminary data.</text>
</comment>
<dbReference type="EMBL" id="JAAHCF010000065">
    <property type="protein sequence ID" value="KAK8148991.1"/>
    <property type="molecule type" value="Genomic_DNA"/>
</dbReference>
<keyword evidence="2" id="KW-0732">Signal</keyword>
<feature type="chain" id="PRO_5043486090" evidence="2">
    <location>
        <begin position="16"/>
        <end position="234"/>
    </location>
</feature>
<feature type="region of interest" description="Disordered" evidence="1">
    <location>
        <begin position="31"/>
        <end position="51"/>
    </location>
</feature>
<accession>A0AAW0S5R6</accession>
<proteinExistence type="predicted"/>
<evidence type="ECO:0000256" key="1">
    <source>
        <dbReference type="SAM" id="MobiDB-lite"/>
    </source>
</evidence>
<feature type="signal peptide" evidence="2">
    <location>
        <begin position="1"/>
        <end position="15"/>
    </location>
</feature>
<gene>
    <name evidence="3" type="ORF">G3M48_008579</name>
</gene>
<organism evidence="3 4">
    <name type="scientific">Beauveria asiatica</name>
    <dbReference type="NCBI Taxonomy" id="1069075"/>
    <lineage>
        <taxon>Eukaryota</taxon>
        <taxon>Fungi</taxon>
        <taxon>Dikarya</taxon>
        <taxon>Ascomycota</taxon>
        <taxon>Pezizomycotina</taxon>
        <taxon>Sordariomycetes</taxon>
        <taxon>Hypocreomycetidae</taxon>
        <taxon>Hypocreales</taxon>
        <taxon>Cordycipitaceae</taxon>
        <taxon>Beauveria</taxon>
    </lineage>
</organism>
<sequence length="234" mass="24783">MRFSAVLPFAAAVLALDIEIPGDSAIDAHLSGNANTRRDDGPAAPAAPPAVAPPAAGAYTVITTVPRRSQGPCKFAIDVLPAKDAPAAILCRAEGNNILNGFNRGMAGLLAARIAKEYDPNCVLTENTSYHVGGDKDATYAIFKRDDNTNSRNQLLKQRPETFFLDCGAVFVSQPVSGPSGTGTAPQIKMIRDSRGLIPLMSEWFPTDFFASQKSGGFSDDAPPPWYEDAKSGI</sequence>
<name>A0AAW0S5R6_9HYPO</name>
<protein>
    <submittedName>
        <fullName evidence="3">Uncharacterized protein</fullName>
    </submittedName>
</protein>
<reference evidence="3 4" key="1">
    <citation type="submission" date="2020-02" db="EMBL/GenBank/DDBJ databases">
        <title>Comparative genomics of the hypocrealean fungal genus Beauvera.</title>
        <authorList>
            <person name="Showalter D.N."/>
            <person name="Bushley K.E."/>
            <person name="Rehner S.A."/>
        </authorList>
    </citation>
    <scope>NUCLEOTIDE SEQUENCE [LARGE SCALE GENOMIC DNA]</scope>
    <source>
        <strain evidence="3 4">ARSEF4384</strain>
    </source>
</reference>
<feature type="region of interest" description="Disordered" evidence="1">
    <location>
        <begin position="215"/>
        <end position="234"/>
    </location>
</feature>